<gene>
    <name evidence="1" type="primary">paaC</name>
    <name evidence="1" type="ORF">LZG35_01245</name>
</gene>
<dbReference type="GO" id="GO:0010124">
    <property type="term" value="P:phenylacetate catabolic process"/>
    <property type="evidence" value="ECO:0007669"/>
    <property type="project" value="InterPro"/>
</dbReference>
<dbReference type="GO" id="GO:0005829">
    <property type="term" value="C:cytosol"/>
    <property type="evidence" value="ECO:0007669"/>
    <property type="project" value="TreeGrafter"/>
</dbReference>
<comment type="caution">
    <text evidence="1">The sequence shown here is derived from an EMBL/GenBank/DDBJ whole genome shotgun (WGS) entry which is preliminary data.</text>
</comment>
<sequence length="256" mass="29298">MTNAFSDTRNALAEYLLRLADTDMVLAQRLCEWCGNAPALEEEVAMMNVGLDLLGQARNWYDYAAELLDDGRDADHLAFRRNEREYRNLLIAEQPRGDYAVTTAKQFLFDVWHHLVLSRLTESGDERIAAVAAKALKEATYHRRRSSEWMLRLGQGTEESHRRLSDAVQNLWRFTYELTDTDALEDRLAEAGIGAGNVGDAWRTEVARVFSEAGLEQPEPARHFYMDGKNGKHTEHLGFLLAEMQYLQRAYPDAVW</sequence>
<accession>A0A9Q3W2B9</accession>
<dbReference type="Gene3D" id="1.20.1260.10">
    <property type="match status" value="1"/>
</dbReference>
<reference evidence="1" key="1">
    <citation type="submission" date="2022-01" db="EMBL/GenBank/DDBJ databases">
        <authorList>
            <person name="Karlyshev A.V."/>
            <person name="Jaspars M."/>
        </authorList>
    </citation>
    <scope>NUCLEOTIDE SEQUENCE</scope>
    <source>
        <strain evidence="1">AGSA3-2</strain>
    </source>
</reference>
<dbReference type="InterPro" id="IPR009078">
    <property type="entry name" value="Ferritin-like_SF"/>
</dbReference>
<dbReference type="EMBL" id="JAJVKT010000001">
    <property type="protein sequence ID" value="MCE7507244.1"/>
    <property type="molecule type" value="Genomic_DNA"/>
</dbReference>
<evidence type="ECO:0000313" key="1">
    <source>
        <dbReference type="EMBL" id="MCE7507244.1"/>
    </source>
</evidence>
<dbReference type="InterPro" id="IPR011882">
    <property type="entry name" value="PaaC"/>
</dbReference>
<keyword evidence="1" id="KW-0560">Oxidoreductase</keyword>
<dbReference type="Proteomes" id="UP001107961">
    <property type="component" value="Unassembled WGS sequence"/>
</dbReference>
<dbReference type="EC" id="1.14.13.149" evidence="1"/>
<name>A0A9Q3W2B9_9GAMM</name>
<protein>
    <submittedName>
        <fullName evidence="1">Phenylacetate-CoA oxygenase subunit PaaC</fullName>
        <ecNumber evidence="1">1.14.13.149</ecNumber>
    </submittedName>
</protein>
<dbReference type="NCBIfam" id="TIGR02158">
    <property type="entry name" value="PA_CoA_Oxy3"/>
    <property type="match status" value="1"/>
</dbReference>
<proteinExistence type="predicted"/>
<dbReference type="AlphaFoldDB" id="A0A9Q3W2B9"/>
<dbReference type="GO" id="GO:0097266">
    <property type="term" value="F:phenylacetyl-CoA 1,2-epoxidase activity"/>
    <property type="evidence" value="ECO:0007669"/>
    <property type="project" value="UniProtKB-EC"/>
</dbReference>
<dbReference type="PANTHER" id="PTHR30458:SF0">
    <property type="entry name" value="1,2-PHENYLACETYL-COA EPOXIDASE, SUBUNIT C"/>
    <property type="match status" value="1"/>
</dbReference>
<keyword evidence="2" id="KW-1185">Reference proteome</keyword>
<organism evidence="1 2">
    <name type="scientific">Alloalcanivorax xenomutans</name>
    <dbReference type="NCBI Taxonomy" id="1094342"/>
    <lineage>
        <taxon>Bacteria</taxon>
        <taxon>Pseudomonadati</taxon>
        <taxon>Pseudomonadota</taxon>
        <taxon>Gammaproteobacteria</taxon>
        <taxon>Oceanospirillales</taxon>
        <taxon>Alcanivoracaceae</taxon>
        <taxon>Alloalcanivorax</taxon>
    </lineage>
</organism>
<evidence type="ECO:0000313" key="2">
    <source>
        <dbReference type="Proteomes" id="UP001107961"/>
    </source>
</evidence>
<dbReference type="InterPro" id="IPR012347">
    <property type="entry name" value="Ferritin-like"/>
</dbReference>
<dbReference type="Pfam" id="PF05138">
    <property type="entry name" value="PaaA_PaaC"/>
    <property type="match status" value="1"/>
</dbReference>
<dbReference type="PANTHER" id="PTHR30458">
    <property type="entry name" value="PHENYLACETIC ACID DEGRADATION PROTEIN PAA"/>
    <property type="match status" value="1"/>
</dbReference>
<dbReference type="PIRSF" id="PIRSF037834">
    <property type="entry name" value="PA_CoA_Oase3"/>
    <property type="match status" value="1"/>
</dbReference>
<dbReference type="SUPFAM" id="SSF47240">
    <property type="entry name" value="Ferritin-like"/>
    <property type="match status" value="1"/>
</dbReference>
<dbReference type="InterPro" id="IPR007814">
    <property type="entry name" value="PaaA_PaaC"/>
</dbReference>
<dbReference type="RefSeq" id="WP_233924689.1">
    <property type="nucleotide sequence ID" value="NZ_JAJVKT010000001.1"/>
</dbReference>
<dbReference type="InterPro" id="IPR052703">
    <property type="entry name" value="Aromatic_CoA_ox/epox"/>
</dbReference>